<feature type="domain" description="TtsA-like Glycoside hydrolase family 108" evidence="3">
    <location>
        <begin position="1"/>
        <end position="62"/>
    </location>
</feature>
<evidence type="ECO:0000313" key="5">
    <source>
        <dbReference type="EMBL" id="STO17983.1"/>
    </source>
</evidence>
<keyword evidence="2" id="KW-1133">Transmembrane helix</keyword>
<dbReference type="Pfam" id="PF05838">
    <property type="entry name" value="Glyco_hydro_108"/>
    <property type="match status" value="1"/>
</dbReference>
<reference evidence="5 6" key="1">
    <citation type="submission" date="2018-06" db="EMBL/GenBank/DDBJ databases">
        <authorList>
            <consortium name="Pathogen Informatics"/>
            <person name="Doyle S."/>
        </authorList>
    </citation>
    <scope>NUCLEOTIDE SEQUENCE [LARGE SCALE GENOMIC DNA]</scope>
    <source>
        <strain evidence="5 6">NCTC8333</strain>
    </source>
</reference>
<evidence type="ECO:0000313" key="6">
    <source>
        <dbReference type="Proteomes" id="UP000254718"/>
    </source>
</evidence>
<feature type="domain" description="Peptidoglycan binding" evidence="4">
    <location>
        <begin position="66"/>
        <end position="149"/>
    </location>
</feature>
<dbReference type="Proteomes" id="UP000254718">
    <property type="component" value="Unassembled WGS sequence"/>
</dbReference>
<dbReference type="SUPFAM" id="SSF53955">
    <property type="entry name" value="Lysozyme-like"/>
    <property type="match status" value="1"/>
</dbReference>
<evidence type="ECO:0000259" key="4">
    <source>
        <dbReference type="Pfam" id="PF09374"/>
    </source>
</evidence>
<dbReference type="InterPro" id="IPR018537">
    <property type="entry name" value="Peptidoglycan-bd_3"/>
</dbReference>
<accession>A0AAX2KJP0</accession>
<evidence type="ECO:0000259" key="3">
    <source>
        <dbReference type="Pfam" id="PF05838"/>
    </source>
</evidence>
<evidence type="ECO:0000256" key="2">
    <source>
        <dbReference type="SAM" id="Phobius"/>
    </source>
</evidence>
<feature type="transmembrane region" description="Helical" evidence="2">
    <location>
        <begin position="158"/>
        <end position="176"/>
    </location>
</feature>
<feature type="compositionally biased region" description="Basic and acidic residues" evidence="1">
    <location>
        <begin position="232"/>
        <end position="244"/>
    </location>
</feature>
<dbReference type="InterPro" id="IPR023346">
    <property type="entry name" value="Lysozyme-like_dom_sf"/>
</dbReference>
<protein>
    <submittedName>
        <fullName evidence="5">Predicted Peptidoglycan domain</fullName>
    </submittedName>
</protein>
<sequence length="244" mass="27210">MWGITQNTARAHGYRGDMRDLTREQALMILEGDYWYGPRFDQVAQFSPDIAAEMCDTGVNMGPTVATKMLQRWLNVFNRGGKLYPDMDVDGRIGPRTIAALRAYLGNRGKDGERVMLTALNCTQGDRYLDLAEKREANESFVYGWMKEASGGMTGLKAVLSFIGTIILVAFGAFGFGRMKGREKAEDEAEKQRINENAAAVKATAERRIEVTKEVGNVQQSVNHMADDDVDRELRESWKRPGGG</sequence>
<organism evidence="5 6">
    <name type="scientific">Escherichia coli</name>
    <dbReference type="NCBI Taxonomy" id="562"/>
    <lineage>
        <taxon>Bacteria</taxon>
        <taxon>Pseudomonadati</taxon>
        <taxon>Pseudomonadota</taxon>
        <taxon>Gammaproteobacteria</taxon>
        <taxon>Enterobacterales</taxon>
        <taxon>Enterobacteriaceae</taxon>
        <taxon>Escherichia</taxon>
    </lineage>
</organism>
<name>A0AAX2KJP0_ECOLX</name>
<dbReference type="InterPro" id="IPR008565">
    <property type="entry name" value="TtsA-like_GH18_dom"/>
</dbReference>
<dbReference type="AlphaFoldDB" id="A0AAX2KJP0"/>
<dbReference type="Gene3D" id="1.20.141.10">
    <property type="entry name" value="Chitosanase, subunit A, domain 1"/>
    <property type="match status" value="1"/>
</dbReference>
<comment type="caution">
    <text evidence="5">The sequence shown here is derived from an EMBL/GenBank/DDBJ whole genome shotgun (WGS) entry which is preliminary data.</text>
</comment>
<keyword evidence="2" id="KW-0812">Transmembrane</keyword>
<dbReference type="EMBL" id="UGFE01000007">
    <property type="protein sequence ID" value="STO17983.1"/>
    <property type="molecule type" value="Genomic_DNA"/>
</dbReference>
<gene>
    <name evidence="5" type="ORF">NCTC8333_06229</name>
</gene>
<feature type="region of interest" description="Disordered" evidence="1">
    <location>
        <begin position="214"/>
        <end position="244"/>
    </location>
</feature>
<dbReference type="Pfam" id="PF09374">
    <property type="entry name" value="PG_binding_3"/>
    <property type="match status" value="1"/>
</dbReference>
<keyword evidence="2" id="KW-0472">Membrane</keyword>
<evidence type="ECO:0000256" key="1">
    <source>
        <dbReference type="SAM" id="MobiDB-lite"/>
    </source>
</evidence>
<proteinExistence type="predicted"/>